<accession>A0A7X6DU40</accession>
<keyword evidence="4" id="KW-1185">Reference proteome</keyword>
<evidence type="ECO:0000256" key="1">
    <source>
        <dbReference type="SAM" id="MobiDB-lite"/>
    </source>
</evidence>
<keyword evidence="2" id="KW-1133">Transmembrane helix</keyword>
<evidence type="ECO:0000313" key="3">
    <source>
        <dbReference type="EMBL" id="NKE73411.1"/>
    </source>
</evidence>
<dbReference type="RefSeq" id="WP_168063370.1">
    <property type="nucleotide sequence ID" value="NZ_VTOW01000007.1"/>
</dbReference>
<dbReference type="AlphaFoldDB" id="A0A7X6DU40"/>
<feature type="transmembrane region" description="Helical" evidence="2">
    <location>
        <begin position="32"/>
        <end position="50"/>
    </location>
</feature>
<feature type="compositionally biased region" description="Basic and acidic residues" evidence="1">
    <location>
        <begin position="61"/>
        <end position="93"/>
    </location>
</feature>
<name>A0A7X6DU40_9BACT</name>
<evidence type="ECO:0000256" key="2">
    <source>
        <dbReference type="SAM" id="Phobius"/>
    </source>
</evidence>
<reference evidence="3 4" key="1">
    <citation type="journal article" date="2020" name="Nature">
        <title>Bacterial chemolithoautotrophy via manganese oxidation.</title>
        <authorList>
            <person name="Yu H."/>
            <person name="Leadbetter J.R."/>
        </authorList>
    </citation>
    <scope>NUCLEOTIDE SEQUENCE [LARGE SCALE GENOMIC DNA]</scope>
    <source>
        <strain evidence="3 4">Mn-1</strain>
    </source>
</reference>
<sequence>MIGIKLFDMEGDDPTKKMALAGRHRRPRLPPLTLLLLALILGCPLAMYYLGMTGHTLGGEAARDGMHEHSDRSASKPKREDSEYKKGRIMGEK</sequence>
<proteinExistence type="predicted"/>
<comment type="caution">
    <text evidence="3">The sequence shown here is derived from an EMBL/GenBank/DDBJ whole genome shotgun (WGS) entry which is preliminary data.</text>
</comment>
<feature type="region of interest" description="Disordered" evidence="1">
    <location>
        <begin position="59"/>
        <end position="93"/>
    </location>
</feature>
<dbReference type="Proteomes" id="UP000534783">
    <property type="component" value="Unassembled WGS sequence"/>
</dbReference>
<keyword evidence="2" id="KW-0812">Transmembrane</keyword>
<keyword evidence="2" id="KW-0472">Membrane</keyword>
<evidence type="ECO:0000313" key="4">
    <source>
        <dbReference type="Proteomes" id="UP000534783"/>
    </source>
</evidence>
<protein>
    <submittedName>
        <fullName evidence="3">Uncharacterized protein</fullName>
    </submittedName>
</protein>
<dbReference type="EMBL" id="VTOW01000007">
    <property type="protein sequence ID" value="NKE73411.1"/>
    <property type="molecule type" value="Genomic_DNA"/>
</dbReference>
<gene>
    <name evidence="3" type="ORF">MNODULE_21870</name>
</gene>
<organism evidence="3 4">
    <name type="scientific">Candidatus Manganitrophus noduliformans</name>
    <dbReference type="NCBI Taxonomy" id="2606439"/>
    <lineage>
        <taxon>Bacteria</taxon>
        <taxon>Pseudomonadati</taxon>
        <taxon>Nitrospirota</taxon>
        <taxon>Nitrospiria</taxon>
        <taxon>Candidatus Troglogloeales</taxon>
        <taxon>Candidatus Manganitrophaceae</taxon>
        <taxon>Candidatus Manganitrophus</taxon>
    </lineage>
</organism>